<keyword evidence="2" id="KW-0472">Membrane</keyword>
<dbReference type="AlphaFoldDB" id="A0A2U2C0Z2"/>
<dbReference type="RefSeq" id="WP_109158402.1">
    <property type="nucleotide sequence ID" value="NZ_CP034309.1"/>
</dbReference>
<accession>A0A2U2C0Z2</accession>
<reference evidence="4 5" key="1">
    <citation type="submission" date="2018-05" db="EMBL/GenBank/DDBJ databases">
        <title>Antimicrobial susceptibility testing and genomic analysis of Arcobacter skirrowii strains and one Arcobacter butzleri isolated from German poultry farms.</title>
        <authorList>
            <person name="Haenel I."/>
            <person name="Hotzel H."/>
            <person name="Tomaso H."/>
            <person name="Busch A."/>
        </authorList>
    </citation>
    <scope>NUCLEOTIDE SEQUENCE [LARGE SCALE GENOMIC DNA]</scope>
    <source>
        <strain evidence="5">v</strain>
    </source>
</reference>
<evidence type="ECO:0000259" key="3">
    <source>
        <dbReference type="Pfam" id="PF01551"/>
    </source>
</evidence>
<dbReference type="Gene3D" id="2.70.70.10">
    <property type="entry name" value="Glucose Permease (Domain IIA)"/>
    <property type="match status" value="1"/>
</dbReference>
<dbReference type="KEGG" id="ask:EI285_05755"/>
<dbReference type="FunFam" id="2.70.70.10:FF:000006">
    <property type="entry name" value="M23 family peptidase"/>
    <property type="match status" value="1"/>
</dbReference>
<comment type="caution">
    <text evidence="4">The sequence shown here is derived from an EMBL/GenBank/DDBJ whole genome shotgun (WGS) entry which is preliminary data.</text>
</comment>
<organism evidence="4 5">
    <name type="scientific">Aliarcobacter skirrowii</name>
    <dbReference type="NCBI Taxonomy" id="28200"/>
    <lineage>
        <taxon>Bacteria</taxon>
        <taxon>Pseudomonadati</taxon>
        <taxon>Campylobacterota</taxon>
        <taxon>Epsilonproteobacteria</taxon>
        <taxon>Campylobacterales</taxon>
        <taxon>Arcobacteraceae</taxon>
        <taxon>Aliarcobacter</taxon>
    </lineage>
</organism>
<gene>
    <name evidence="4" type="ORF">DF188_05615</name>
</gene>
<feature type="transmembrane region" description="Helical" evidence="2">
    <location>
        <begin position="29"/>
        <end position="52"/>
    </location>
</feature>
<proteinExistence type="predicted"/>
<dbReference type="PANTHER" id="PTHR21666">
    <property type="entry name" value="PEPTIDASE-RELATED"/>
    <property type="match status" value="1"/>
</dbReference>
<dbReference type="InterPro" id="IPR050570">
    <property type="entry name" value="Cell_wall_metabolism_enzyme"/>
</dbReference>
<protein>
    <submittedName>
        <fullName evidence="4">Peptidase M23</fullName>
    </submittedName>
</protein>
<dbReference type="SUPFAM" id="SSF51261">
    <property type="entry name" value="Duplicated hybrid motif"/>
    <property type="match status" value="1"/>
</dbReference>
<dbReference type="Pfam" id="PF01551">
    <property type="entry name" value="Peptidase_M23"/>
    <property type="match status" value="1"/>
</dbReference>
<sequence>MEKPKKEYFTITINYERGIHQLRVPQKPLFYTLISLVSIFLISLITTFFLNYSLNKIDKEKINLEYELVETQKVNEELSSLVSQTQSELLEKNEEISEAASYLSKIENLIGLSTTEEESSLKKRVDIAKLDSEQRATILQLVPNGYPLEYKGVTSPYGYRQHPILDKKLFHMGVDLRASIGTPVYATADGVVKKSSYDKFNGNLIVLQHIYGFQTYYSHLNKNVVKSGDFVKKGDLIAYSGNTGRSNGPHLHYEVRFLTKTLDPVTFAKWDIKNYTEIFEKETDISWHSLITAISNLRVQEPTPQLQLSLQELK</sequence>
<dbReference type="InterPro" id="IPR016047">
    <property type="entry name" value="M23ase_b-sheet_dom"/>
</dbReference>
<keyword evidence="1" id="KW-0732">Signal</keyword>
<dbReference type="PANTHER" id="PTHR21666:SF289">
    <property type="entry name" value="L-ALA--D-GLU ENDOPEPTIDASE"/>
    <property type="match status" value="1"/>
</dbReference>
<name>A0A2U2C0Z2_9BACT</name>
<keyword evidence="2" id="KW-1133">Transmembrane helix</keyword>
<dbReference type="EMBL" id="QEYI01000003">
    <property type="protein sequence ID" value="PWE21692.1"/>
    <property type="molecule type" value="Genomic_DNA"/>
</dbReference>
<dbReference type="InterPro" id="IPR011055">
    <property type="entry name" value="Dup_hybrid_motif"/>
</dbReference>
<dbReference type="GO" id="GO:0004222">
    <property type="term" value="F:metalloendopeptidase activity"/>
    <property type="evidence" value="ECO:0007669"/>
    <property type="project" value="TreeGrafter"/>
</dbReference>
<dbReference type="CDD" id="cd12797">
    <property type="entry name" value="M23_peptidase"/>
    <property type="match status" value="1"/>
</dbReference>
<evidence type="ECO:0000256" key="2">
    <source>
        <dbReference type="SAM" id="Phobius"/>
    </source>
</evidence>
<evidence type="ECO:0000256" key="1">
    <source>
        <dbReference type="ARBA" id="ARBA00022729"/>
    </source>
</evidence>
<evidence type="ECO:0000313" key="5">
    <source>
        <dbReference type="Proteomes" id="UP000245014"/>
    </source>
</evidence>
<evidence type="ECO:0000313" key="4">
    <source>
        <dbReference type="EMBL" id="PWE21692.1"/>
    </source>
</evidence>
<keyword evidence="2" id="KW-0812">Transmembrane</keyword>
<feature type="domain" description="M23ase beta-sheet core" evidence="3">
    <location>
        <begin position="170"/>
        <end position="264"/>
    </location>
</feature>
<dbReference type="STRING" id="28200.GCA_001572935_01020"/>
<dbReference type="Proteomes" id="UP000245014">
    <property type="component" value="Unassembled WGS sequence"/>
</dbReference>